<feature type="binding site" evidence="15">
    <location>
        <position position="254"/>
    </location>
    <ligand>
        <name>Ca(2+)</name>
        <dbReference type="ChEBI" id="CHEBI:29108"/>
        <label>2</label>
    </ligand>
</feature>
<dbReference type="PRINTS" id="PR00458">
    <property type="entry name" value="PEROXIDASE"/>
</dbReference>
<evidence type="ECO:0000256" key="10">
    <source>
        <dbReference type="ARBA" id="ARBA00023004"/>
    </source>
</evidence>
<keyword evidence="5" id="KW-0575">Peroxidase</keyword>
<evidence type="ECO:0000313" key="20">
    <source>
        <dbReference type="EMBL" id="RXI03823.1"/>
    </source>
</evidence>
<dbReference type="Pfam" id="PF00141">
    <property type="entry name" value="peroxidase"/>
    <property type="match status" value="2"/>
</dbReference>
<feature type="binding site" evidence="15">
    <location>
        <position position="80"/>
    </location>
    <ligand>
        <name>Ca(2+)</name>
        <dbReference type="ChEBI" id="CHEBI:29108"/>
        <label>1</label>
    </ligand>
</feature>
<evidence type="ECO:0000313" key="21">
    <source>
        <dbReference type="Proteomes" id="UP000290289"/>
    </source>
</evidence>
<dbReference type="EC" id="1.11.1.7" evidence="4"/>
<feature type="disulfide bond" evidence="17">
    <location>
        <begin position="201"/>
        <end position="233"/>
    </location>
</feature>
<keyword evidence="11 17" id="KW-1015">Disulfide bond</keyword>
<evidence type="ECO:0000256" key="6">
    <source>
        <dbReference type="ARBA" id="ARBA00022617"/>
    </source>
</evidence>
<gene>
    <name evidence="20" type="ORF">DVH24_038097</name>
</gene>
<evidence type="ECO:0000256" key="18">
    <source>
        <dbReference type="SAM" id="SignalP"/>
    </source>
</evidence>
<dbReference type="FunFam" id="1.10.520.10:FF:000009">
    <property type="entry name" value="Peroxidase"/>
    <property type="match status" value="2"/>
</dbReference>
<dbReference type="PANTHER" id="PTHR31388:SF6">
    <property type="entry name" value="PEROXIDASE"/>
    <property type="match status" value="1"/>
</dbReference>
<feature type="disulfide bond" evidence="17">
    <location>
        <begin position="72"/>
        <end position="77"/>
    </location>
</feature>
<feature type="chain" id="PRO_5019721362" description="peroxidase" evidence="18">
    <location>
        <begin position="29"/>
        <end position="642"/>
    </location>
</feature>
<comment type="similarity">
    <text evidence="3">Belongs to the peroxidase family. Ascorbate peroxidase subfamily.</text>
</comment>
<feature type="binding site" evidence="15">
    <location>
        <position position="195"/>
    </location>
    <ligand>
        <name>Ca(2+)</name>
        <dbReference type="ChEBI" id="CHEBI:29108"/>
        <label>2</label>
    </ligand>
</feature>
<dbReference type="InterPro" id="IPR019793">
    <property type="entry name" value="Peroxidases_heam-ligand_BS"/>
</dbReference>
<evidence type="ECO:0000256" key="1">
    <source>
        <dbReference type="ARBA" id="ARBA00000189"/>
    </source>
</evidence>
<dbReference type="STRING" id="3750.A0A498KED7"/>
<accession>A0A498KED7</accession>
<feature type="binding site" evidence="15">
    <location>
        <position position="89"/>
    </location>
    <ligand>
        <name>Ca(2+)</name>
        <dbReference type="ChEBI" id="CHEBI:29108"/>
        <label>1</label>
    </ligand>
</feature>
<name>A0A498KED7_MALDO</name>
<dbReference type="GO" id="GO:0046872">
    <property type="term" value="F:metal ion binding"/>
    <property type="evidence" value="ECO:0007669"/>
    <property type="project" value="UniProtKB-KW"/>
</dbReference>
<evidence type="ECO:0000256" key="11">
    <source>
        <dbReference type="ARBA" id="ARBA00023157"/>
    </source>
</evidence>
<feature type="binding site" evidence="14">
    <location>
        <position position="164"/>
    </location>
    <ligand>
        <name>substrate</name>
    </ligand>
</feature>
<dbReference type="InterPro" id="IPR019794">
    <property type="entry name" value="Peroxidases_AS"/>
</dbReference>
<reference evidence="20 21" key="1">
    <citation type="submission" date="2018-10" db="EMBL/GenBank/DDBJ databases">
        <title>A high-quality apple genome assembly.</title>
        <authorList>
            <person name="Hu J."/>
        </authorList>
    </citation>
    <scope>NUCLEOTIDE SEQUENCE [LARGE SCALE GENOMIC DNA]</scope>
    <source>
        <strain evidence="21">cv. HFTH1</strain>
        <tissue evidence="20">Young leaf</tissue>
    </source>
</reference>
<dbReference type="Gene3D" id="1.10.420.10">
    <property type="entry name" value="Peroxidase, domain 2"/>
    <property type="match status" value="2"/>
</dbReference>
<evidence type="ECO:0000256" key="8">
    <source>
        <dbReference type="ARBA" id="ARBA00022837"/>
    </source>
</evidence>
<dbReference type="Gene3D" id="1.10.520.10">
    <property type="match status" value="2"/>
</dbReference>
<dbReference type="FunFam" id="1.10.420.10:FF:000001">
    <property type="entry name" value="Peroxidase"/>
    <property type="match status" value="2"/>
</dbReference>
<evidence type="ECO:0000256" key="9">
    <source>
        <dbReference type="ARBA" id="ARBA00023002"/>
    </source>
</evidence>
<comment type="caution">
    <text evidence="20">The sequence shown here is derived from an EMBL/GenBank/DDBJ whole genome shotgun (WGS) entry which is preliminary data.</text>
</comment>
<organism evidence="20 21">
    <name type="scientific">Malus domestica</name>
    <name type="common">Apple</name>
    <name type="synonym">Pyrus malus</name>
    <dbReference type="NCBI Taxonomy" id="3750"/>
    <lineage>
        <taxon>Eukaryota</taxon>
        <taxon>Viridiplantae</taxon>
        <taxon>Streptophyta</taxon>
        <taxon>Embryophyta</taxon>
        <taxon>Tracheophyta</taxon>
        <taxon>Spermatophyta</taxon>
        <taxon>Magnoliopsida</taxon>
        <taxon>eudicotyledons</taxon>
        <taxon>Gunneridae</taxon>
        <taxon>Pentapetalae</taxon>
        <taxon>rosids</taxon>
        <taxon>fabids</taxon>
        <taxon>Rosales</taxon>
        <taxon>Rosaceae</taxon>
        <taxon>Amygdaloideae</taxon>
        <taxon>Maleae</taxon>
        <taxon>Malus</taxon>
    </lineage>
</organism>
<feature type="disulfide bond" evidence="17">
    <location>
        <begin position="39"/>
        <end position="116"/>
    </location>
</feature>
<keyword evidence="7 15" id="KW-0479">Metal-binding</keyword>
<feature type="active site" description="Proton acceptor" evidence="13">
    <location>
        <position position="70"/>
    </location>
</feature>
<keyword evidence="18" id="KW-0732">Signal</keyword>
<feature type="binding site" evidence="15">
    <location>
        <position position="78"/>
    </location>
    <ligand>
        <name>Ca(2+)</name>
        <dbReference type="ChEBI" id="CHEBI:29108"/>
        <label>1</label>
    </ligand>
</feature>
<dbReference type="GO" id="GO:0140825">
    <property type="term" value="F:lactoperoxidase activity"/>
    <property type="evidence" value="ECO:0007669"/>
    <property type="project" value="UniProtKB-EC"/>
</dbReference>
<evidence type="ECO:0000256" key="7">
    <source>
        <dbReference type="ARBA" id="ARBA00022723"/>
    </source>
</evidence>
<protein>
    <recommendedName>
        <fullName evidence="4">peroxidase</fullName>
        <ecNumber evidence="4">1.11.1.7</ecNumber>
    </recommendedName>
</protein>
<dbReference type="PROSITE" id="PS00435">
    <property type="entry name" value="PEROXIDASE_1"/>
    <property type="match status" value="2"/>
</dbReference>
<dbReference type="EMBL" id="RDQH01000329">
    <property type="protein sequence ID" value="RXI03823.1"/>
    <property type="molecule type" value="Genomic_DNA"/>
</dbReference>
<dbReference type="PROSITE" id="PS50873">
    <property type="entry name" value="PEROXIDASE_4"/>
    <property type="match status" value="2"/>
</dbReference>
<feature type="site" description="Transition state stabilizer" evidence="16">
    <location>
        <position position="66"/>
    </location>
</feature>
<dbReference type="PROSITE" id="PS00436">
    <property type="entry name" value="PEROXIDASE_2"/>
    <property type="match status" value="2"/>
</dbReference>
<feature type="binding site" evidence="15">
    <location>
        <position position="76"/>
    </location>
    <ligand>
        <name>Ca(2+)</name>
        <dbReference type="ChEBI" id="CHEBI:29108"/>
        <label>1</label>
    </ligand>
</feature>
<dbReference type="AlphaFoldDB" id="A0A498KED7"/>
<comment type="cofactor">
    <cofactor evidence="15">
        <name>Ca(2+)</name>
        <dbReference type="ChEBI" id="CHEBI:29108"/>
    </cofactor>
    <text evidence="15">Binds 2 calcium ions per subunit.</text>
</comment>
<comment type="catalytic activity">
    <reaction evidence="1">
        <text>2 a phenolic donor + H2O2 = 2 a phenolic radical donor + 2 H2O</text>
        <dbReference type="Rhea" id="RHEA:56136"/>
        <dbReference type="ChEBI" id="CHEBI:15377"/>
        <dbReference type="ChEBI" id="CHEBI:16240"/>
        <dbReference type="ChEBI" id="CHEBI:139520"/>
        <dbReference type="ChEBI" id="CHEBI:139521"/>
        <dbReference type="EC" id="1.11.1.7"/>
    </reaction>
</comment>
<keyword evidence="12" id="KW-0325">Glycoprotein</keyword>
<dbReference type="GO" id="GO:0020037">
    <property type="term" value="F:heme binding"/>
    <property type="evidence" value="ECO:0007669"/>
    <property type="project" value="InterPro"/>
</dbReference>
<feature type="disulfide bond" evidence="17">
    <location>
        <begin position="122"/>
        <end position="327"/>
    </location>
</feature>
<feature type="domain" description="Plant heme peroxidase family profile" evidence="19">
    <location>
        <begin position="343"/>
        <end position="642"/>
    </location>
</feature>
<comment type="cofactor">
    <cofactor evidence="15">
        <name>heme b</name>
        <dbReference type="ChEBI" id="CHEBI:60344"/>
    </cofactor>
    <text evidence="15">Binds 1 heme b (iron(II)-protoporphyrin IX) group per subunit.</text>
</comment>
<dbReference type="GO" id="GO:0042744">
    <property type="term" value="P:hydrogen peroxide catabolic process"/>
    <property type="evidence" value="ECO:0007669"/>
    <property type="project" value="InterPro"/>
</dbReference>
<dbReference type="GO" id="GO:0006979">
    <property type="term" value="P:response to oxidative stress"/>
    <property type="evidence" value="ECO:0007669"/>
    <property type="project" value="InterPro"/>
</dbReference>
<comment type="function">
    <text evidence="2">Removal of H(2)O(2), oxidation of toxic reductants, biosynthesis and degradation of lignin, suberization, auxin catabolism, response to environmental stresses such as wounding, pathogen attack and oxidative stress. These functions might be dependent on each isozyme/isoform in each plant tissue.</text>
</comment>
<evidence type="ECO:0000259" key="19">
    <source>
        <dbReference type="PROSITE" id="PS50873"/>
    </source>
</evidence>
<sequence>MTRSPINFSRRYSLVLITFFAFCFVAKAQLSTDFYKATCPDLFKIVRREVQNAVKFEMRMAASLLRLHFHDCLVNGCDASLLLDGTGSEKDAGPNLNSARGFEVVDRIKSSVESSCSGVVSCADILAIAARDSVLLSGGTSWKVLLGRRDGLVANQTGANRALPAPFEALDSIISKFAAVGLNVNDVVSLSGAHTIGLARCGTFRDRLFNFSGTGAPDITLEQSMLTDLQNLCPLTADGSITAPFDRKSADLFDNHYFQNLINGKGLISSDQILFSSDAAVTTGTKSLVQSYNTDINRFFADFANSMIKMGNISPLTGSAGEIRKNCRAQQYLFFILGNSNAQLSSTFYSTTCPNVTSIVRGVVEQAQQNDIRIGAKLIRVHFHDCFVNGCDGSIMLDNIDGIESEKDAPPNLSTEGYDVVDDIKTAVENVCPGVVSCSDILAIASQILVSANGGPTWEAQLGRRDSRTANKAGSGAIPSFLENLEQISQKFRDAGLDSTDLVALSGAHTFGRARCSTFVHRLYNFNDTGNPDPTIEAGYLETLRQACPQNGSGDTLNDLDQSTRDAFDNHYFTNLQNNRGLLQTDQVLFSTSGDTVAIVDRFANSQSDFFDSFGQSMINMGNIGVLTGTNGEIRTDCRRVN</sequence>
<dbReference type="Proteomes" id="UP000290289">
    <property type="component" value="Chromosome 3"/>
</dbReference>
<dbReference type="InterPro" id="IPR002016">
    <property type="entry name" value="Haem_peroxidase"/>
</dbReference>
<dbReference type="InterPro" id="IPR000823">
    <property type="entry name" value="Peroxidase_pln"/>
</dbReference>
<evidence type="ECO:0000256" key="5">
    <source>
        <dbReference type="ARBA" id="ARBA00022559"/>
    </source>
</evidence>
<evidence type="ECO:0000256" key="4">
    <source>
        <dbReference type="ARBA" id="ARBA00012313"/>
    </source>
</evidence>
<evidence type="ECO:0000256" key="13">
    <source>
        <dbReference type="PIRSR" id="PIRSR600823-1"/>
    </source>
</evidence>
<evidence type="ECO:0000256" key="12">
    <source>
        <dbReference type="ARBA" id="ARBA00023180"/>
    </source>
</evidence>
<evidence type="ECO:0000256" key="14">
    <source>
        <dbReference type="PIRSR" id="PIRSR600823-2"/>
    </source>
</evidence>
<evidence type="ECO:0000256" key="3">
    <source>
        <dbReference type="ARBA" id="ARBA00006873"/>
    </source>
</evidence>
<feature type="signal peptide" evidence="18">
    <location>
        <begin position="1"/>
        <end position="28"/>
    </location>
</feature>
<evidence type="ECO:0000256" key="17">
    <source>
        <dbReference type="PIRSR" id="PIRSR600823-5"/>
    </source>
</evidence>
<evidence type="ECO:0000256" key="2">
    <source>
        <dbReference type="ARBA" id="ARBA00002322"/>
    </source>
</evidence>
<keyword evidence="6" id="KW-0349">Heme</keyword>
<keyword evidence="10 15" id="KW-0408">Iron</keyword>
<keyword evidence="8 15" id="KW-0106">Calcium</keyword>
<keyword evidence="21" id="KW-1185">Reference proteome</keyword>
<keyword evidence="9" id="KW-0560">Oxidoreductase</keyword>
<dbReference type="PRINTS" id="PR00461">
    <property type="entry name" value="PLPEROXIDASE"/>
</dbReference>
<dbReference type="InterPro" id="IPR033905">
    <property type="entry name" value="Secretory_peroxidase"/>
</dbReference>
<dbReference type="CDD" id="cd00693">
    <property type="entry name" value="secretory_peroxidase"/>
    <property type="match status" value="2"/>
</dbReference>
<feature type="binding site" description="axial binding residue" evidence="15">
    <location>
        <position position="194"/>
    </location>
    <ligand>
        <name>heme b</name>
        <dbReference type="ChEBI" id="CHEBI:60344"/>
    </ligand>
    <ligandPart>
        <name>Fe</name>
        <dbReference type="ChEBI" id="CHEBI:18248"/>
    </ligandPart>
</feature>
<feature type="binding site" evidence="15">
    <location>
        <position position="74"/>
    </location>
    <ligand>
        <name>Ca(2+)</name>
        <dbReference type="ChEBI" id="CHEBI:29108"/>
        <label>1</label>
    </ligand>
</feature>
<dbReference type="SUPFAM" id="SSF48113">
    <property type="entry name" value="Heme-dependent peroxidases"/>
    <property type="match status" value="2"/>
</dbReference>
<dbReference type="PANTHER" id="PTHR31388">
    <property type="entry name" value="PEROXIDASE 72-RELATED"/>
    <property type="match status" value="1"/>
</dbReference>
<evidence type="ECO:0000256" key="16">
    <source>
        <dbReference type="PIRSR" id="PIRSR600823-4"/>
    </source>
</evidence>
<feature type="binding site" evidence="15">
    <location>
        <position position="71"/>
    </location>
    <ligand>
        <name>Ca(2+)</name>
        <dbReference type="ChEBI" id="CHEBI:29108"/>
        <label>1</label>
    </ligand>
</feature>
<dbReference type="InterPro" id="IPR010255">
    <property type="entry name" value="Haem_peroxidase_sf"/>
</dbReference>
<proteinExistence type="inferred from homology"/>
<feature type="domain" description="Plant heme peroxidase family profile" evidence="19">
    <location>
        <begin position="29"/>
        <end position="331"/>
    </location>
</feature>
<evidence type="ECO:0000256" key="15">
    <source>
        <dbReference type="PIRSR" id="PIRSR600823-3"/>
    </source>
</evidence>
<feature type="binding site" evidence="15">
    <location>
        <position position="246"/>
    </location>
    <ligand>
        <name>Ca(2+)</name>
        <dbReference type="ChEBI" id="CHEBI:29108"/>
        <label>2</label>
    </ligand>
</feature>